<dbReference type="InterPro" id="IPR051805">
    <property type="entry name" value="Dehydratase_Activator_Redct"/>
</dbReference>
<evidence type="ECO:0000256" key="3">
    <source>
        <dbReference type="ARBA" id="ARBA00023004"/>
    </source>
</evidence>
<keyword evidence="4" id="KW-0411">Iron-sulfur</keyword>
<keyword evidence="3" id="KW-0408">Iron</keyword>
<comment type="caution">
    <text evidence="6">The sequence shown here is derived from an EMBL/GenBank/DDBJ whole genome shotgun (WGS) entry which is preliminary data.</text>
</comment>
<dbReference type="Proteomes" id="UP000716906">
    <property type="component" value="Unassembled WGS sequence"/>
</dbReference>
<feature type="domain" description="ATPase BadF/BadG/BcrA/BcrD type" evidence="5">
    <location>
        <begin position="302"/>
        <end position="550"/>
    </location>
</feature>
<dbReference type="Pfam" id="PF01869">
    <property type="entry name" value="BcrAD_BadFG"/>
    <property type="match status" value="1"/>
</dbReference>
<dbReference type="CDD" id="cd24036">
    <property type="entry name" value="ASKHA_NBD_BcrAD_BadFG_HgdC_HadI"/>
    <property type="match status" value="1"/>
</dbReference>
<dbReference type="Gene3D" id="3.30.420.40">
    <property type="match status" value="2"/>
</dbReference>
<evidence type="ECO:0000256" key="2">
    <source>
        <dbReference type="ARBA" id="ARBA00022723"/>
    </source>
</evidence>
<dbReference type="InterPro" id="IPR008275">
    <property type="entry name" value="CoA_E_activase_dom"/>
</dbReference>
<sequence>MLGYICKYAPIEVFRSMGVEMKRIEPEVTNFTQADMKMHPNICSFAKGVLEDVLAGDYEGVILTTCCDSIRRLYDVLTEELPDKFIYILDTPRITKDAGVTLYEKRIWKMIRAYEAFSGKHFEEEKLAELLKTRQKEQAISLKEHALNIGIVGARANENIARILEEKGANVAFDITCTGLRRKYLLEPDQVLTGYTRGLLSQFPCMRMEAAAGRDELIEKYARSVDGIIYHTVQFCDNYSYEYAWLKKVLDAPMLQLETDYTKQSYGQVLTRIEAFLESLDSGKEKRRPAPKGEKKDMYVMGIDSGSTSTNAVIMDGERNIVASSVVRTGAKSGESAQRILGEILEKAGLKREDISWIVSTGYGRVSIDFADENVTEISCHGRGAHYFNPSVRTILDIGGQDSKAIHLNEAGEVTDFVMNDKCAAGTGRFLEMIARTLEIDVDELGPEALRSTEDIEITSMCSVFAESEVISLIANNKEKADIANGVCRAIAGKAYSLLKRVGMEETFMMTGGVAKNPGVVRAVEEKIQSRLYICPEPEIVGAAGAALYALDKMQA</sequence>
<evidence type="ECO:0000256" key="4">
    <source>
        <dbReference type="ARBA" id="ARBA00023014"/>
    </source>
</evidence>
<evidence type="ECO:0000259" key="5">
    <source>
        <dbReference type="Pfam" id="PF01869"/>
    </source>
</evidence>
<dbReference type="InterPro" id="IPR010327">
    <property type="entry name" value="FldB/FldC_alpha/beta"/>
</dbReference>
<organism evidence="6 7">
    <name type="scientific">Faecalicatena fissicatena</name>
    <dbReference type="NCBI Taxonomy" id="290055"/>
    <lineage>
        <taxon>Bacteria</taxon>
        <taxon>Bacillati</taxon>
        <taxon>Bacillota</taxon>
        <taxon>Clostridia</taxon>
        <taxon>Lachnospirales</taxon>
        <taxon>Lachnospiraceae</taxon>
        <taxon>Faecalicatena</taxon>
    </lineage>
</organism>
<dbReference type="Pfam" id="PF06050">
    <property type="entry name" value="HGD-D"/>
    <property type="match status" value="2"/>
</dbReference>
<name>A0ABS2EAJ2_9FIRM</name>
<evidence type="ECO:0000313" key="7">
    <source>
        <dbReference type="Proteomes" id="UP000716906"/>
    </source>
</evidence>
<accession>A0ABS2EAJ2</accession>
<dbReference type="Gene3D" id="3.40.50.11890">
    <property type="match status" value="1"/>
</dbReference>
<dbReference type="Gene3D" id="3.40.50.11900">
    <property type="match status" value="1"/>
</dbReference>
<dbReference type="SUPFAM" id="SSF53067">
    <property type="entry name" value="Actin-like ATPase domain"/>
    <property type="match status" value="1"/>
</dbReference>
<gene>
    <name evidence="6" type="ORF">H7U36_10940</name>
</gene>
<dbReference type="InterPro" id="IPR002731">
    <property type="entry name" value="ATPase_BadF"/>
</dbReference>
<evidence type="ECO:0000256" key="1">
    <source>
        <dbReference type="ARBA" id="ARBA00001966"/>
    </source>
</evidence>
<dbReference type="EMBL" id="JACLYY010000010">
    <property type="protein sequence ID" value="MBM6738610.1"/>
    <property type="molecule type" value="Genomic_DNA"/>
</dbReference>
<dbReference type="PANTHER" id="PTHR32329:SF2">
    <property type="entry name" value="BIFUNCTIONAL PROTEIN [INCLUDES 2-HYDROXYACYL-COA DEHYDRATASE (N-TER) AND ITS ACTIVATOR DOMAIN (C_TERM)"/>
    <property type="match status" value="1"/>
</dbReference>
<proteinExistence type="predicted"/>
<dbReference type="InterPro" id="IPR043129">
    <property type="entry name" value="ATPase_NBD"/>
</dbReference>
<evidence type="ECO:0000313" key="6">
    <source>
        <dbReference type="EMBL" id="MBM6738610.1"/>
    </source>
</evidence>
<keyword evidence="7" id="KW-1185">Reference proteome</keyword>
<dbReference type="RefSeq" id="WP_205156146.1">
    <property type="nucleotide sequence ID" value="NZ_JACLYY010000010.1"/>
</dbReference>
<protein>
    <submittedName>
        <fullName evidence="6">2-hydroxyacyl-CoA dehydratase</fullName>
    </submittedName>
</protein>
<comment type="cofactor">
    <cofactor evidence="1">
        <name>[4Fe-4S] cluster</name>
        <dbReference type="ChEBI" id="CHEBI:49883"/>
    </cofactor>
</comment>
<dbReference type="NCBIfam" id="TIGR00241">
    <property type="entry name" value="CoA_E_activ"/>
    <property type="match status" value="1"/>
</dbReference>
<keyword evidence="2" id="KW-0479">Metal-binding</keyword>
<dbReference type="PANTHER" id="PTHR32329">
    <property type="entry name" value="BIFUNCTIONAL PROTEIN [INCLUDES 2-HYDROXYACYL-COA DEHYDRATASE (N-TER) AND ITS ACTIVATOR DOMAIN (C_TERM)-RELATED"/>
    <property type="match status" value="1"/>
</dbReference>
<reference evidence="6 7" key="1">
    <citation type="journal article" date="2021" name="Sci. Rep.">
        <title>The distribution of antibiotic resistance genes in chicken gut microbiota commensals.</title>
        <authorList>
            <person name="Juricova H."/>
            <person name="Matiasovicova J."/>
            <person name="Kubasova T."/>
            <person name="Cejkova D."/>
            <person name="Rychlik I."/>
        </authorList>
    </citation>
    <scope>NUCLEOTIDE SEQUENCE [LARGE SCALE GENOMIC DNA]</scope>
    <source>
        <strain evidence="6 7">An773</strain>
    </source>
</reference>